<keyword evidence="2" id="KW-1185">Reference proteome</keyword>
<proteinExistence type="predicted"/>
<sequence>MSIETYIAVLHDDEAAADDGESVLCPLQPNGQPKPSIDHDGVLYDLLEAQGPDGVFEYRRARA</sequence>
<accession>A0A511AIG6</accession>
<reference evidence="1 2" key="1">
    <citation type="submission" date="2019-07" db="EMBL/GenBank/DDBJ databases">
        <title>Whole genome shotgun sequence of Microbacterium aerolatum NBRC 103071.</title>
        <authorList>
            <person name="Hosoyama A."/>
            <person name="Uohara A."/>
            <person name="Ohji S."/>
            <person name="Ichikawa N."/>
        </authorList>
    </citation>
    <scope>NUCLEOTIDE SEQUENCE [LARGE SCALE GENOMIC DNA]</scope>
    <source>
        <strain evidence="1 2">NBRC 103071</strain>
    </source>
</reference>
<dbReference type="RefSeq" id="WP_147040820.1">
    <property type="nucleotide sequence ID" value="NZ_BJUW01000020.1"/>
</dbReference>
<evidence type="ECO:0000313" key="2">
    <source>
        <dbReference type="Proteomes" id="UP000321225"/>
    </source>
</evidence>
<name>A0A511AIG6_9MICO</name>
<gene>
    <name evidence="1" type="ORF">MAE01_30120</name>
</gene>
<organism evidence="1 2">
    <name type="scientific">Microbacterium aerolatum</name>
    <dbReference type="NCBI Taxonomy" id="153731"/>
    <lineage>
        <taxon>Bacteria</taxon>
        <taxon>Bacillati</taxon>
        <taxon>Actinomycetota</taxon>
        <taxon>Actinomycetes</taxon>
        <taxon>Micrococcales</taxon>
        <taxon>Microbacteriaceae</taxon>
        <taxon>Microbacterium</taxon>
    </lineage>
</organism>
<dbReference type="EMBL" id="BJUW01000020">
    <property type="protein sequence ID" value="GEK87836.1"/>
    <property type="molecule type" value="Genomic_DNA"/>
</dbReference>
<dbReference type="OrthoDB" id="5076978at2"/>
<dbReference type="AlphaFoldDB" id="A0A511AIG6"/>
<comment type="caution">
    <text evidence="1">The sequence shown here is derived from an EMBL/GenBank/DDBJ whole genome shotgun (WGS) entry which is preliminary data.</text>
</comment>
<evidence type="ECO:0000313" key="1">
    <source>
        <dbReference type="EMBL" id="GEK87836.1"/>
    </source>
</evidence>
<dbReference type="Proteomes" id="UP000321225">
    <property type="component" value="Unassembled WGS sequence"/>
</dbReference>
<protein>
    <submittedName>
        <fullName evidence="1">Uncharacterized protein</fullName>
    </submittedName>
</protein>